<dbReference type="PANTHER" id="PTHR43280">
    <property type="entry name" value="ARAC-FAMILY TRANSCRIPTIONAL REGULATOR"/>
    <property type="match status" value="1"/>
</dbReference>
<keyword evidence="1" id="KW-0805">Transcription regulation</keyword>
<evidence type="ECO:0000256" key="1">
    <source>
        <dbReference type="ARBA" id="ARBA00023015"/>
    </source>
</evidence>
<evidence type="ECO:0000313" key="7">
    <source>
        <dbReference type="Proteomes" id="UP000238563"/>
    </source>
</evidence>
<dbReference type="AlphaFoldDB" id="A0A2S9JDR3"/>
<dbReference type="InterPro" id="IPR018060">
    <property type="entry name" value="HTH_AraC"/>
</dbReference>
<accession>A0A2S9JDR3</accession>
<evidence type="ECO:0000313" key="6">
    <source>
        <dbReference type="EMBL" id="PRD51031.1"/>
    </source>
</evidence>
<dbReference type="InterPro" id="IPR009057">
    <property type="entry name" value="Homeodomain-like_sf"/>
</dbReference>
<keyword evidence="4" id="KW-1133">Transmembrane helix</keyword>
<evidence type="ECO:0000256" key="3">
    <source>
        <dbReference type="ARBA" id="ARBA00023163"/>
    </source>
</evidence>
<dbReference type="Proteomes" id="UP000238563">
    <property type="component" value="Unassembled WGS sequence"/>
</dbReference>
<evidence type="ECO:0000256" key="4">
    <source>
        <dbReference type="SAM" id="Phobius"/>
    </source>
</evidence>
<gene>
    <name evidence="6" type="ORF">C5750_19505</name>
</gene>
<dbReference type="PROSITE" id="PS01124">
    <property type="entry name" value="HTH_ARAC_FAMILY_2"/>
    <property type="match status" value="1"/>
</dbReference>
<keyword evidence="4" id="KW-0472">Membrane</keyword>
<dbReference type="Gene3D" id="1.10.10.60">
    <property type="entry name" value="Homeodomain-like"/>
    <property type="match status" value="1"/>
</dbReference>
<feature type="transmembrane region" description="Helical" evidence="4">
    <location>
        <begin position="154"/>
        <end position="174"/>
    </location>
</feature>
<feature type="transmembrane region" description="Helical" evidence="4">
    <location>
        <begin position="186"/>
        <end position="208"/>
    </location>
</feature>
<proteinExistence type="predicted"/>
<dbReference type="OrthoDB" id="345413at2"/>
<keyword evidence="4" id="KW-0812">Transmembrane</keyword>
<dbReference type="PANTHER" id="PTHR43280:SF29">
    <property type="entry name" value="ARAC-FAMILY TRANSCRIPTIONAL REGULATOR"/>
    <property type="match status" value="1"/>
</dbReference>
<feature type="transmembrane region" description="Helical" evidence="4">
    <location>
        <begin position="93"/>
        <end position="110"/>
    </location>
</feature>
<dbReference type="GO" id="GO:0003700">
    <property type="term" value="F:DNA-binding transcription factor activity"/>
    <property type="evidence" value="ECO:0007669"/>
    <property type="project" value="InterPro"/>
</dbReference>
<feature type="transmembrane region" description="Helical" evidence="4">
    <location>
        <begin position="116"/>
        <end position="134"/>
    </location>
</feature>
<evidence type="ECO:0000256" key="2">
    <source>
        <dbReference type="ARBA" id="ARBA00023125"/>
    </source>
</evidence>
<evidence type="ECO:0000259" key="5">
    <source>
        <dbReference type="PROSITE" id="PS01124"/>
    </source>
</evidence>
<feature type="domain" description="HTH araC/xylS-type" evidence="5">
    <location>
        <begin position="240"/>
        <end position="338"/>
    </location>
</feature>
<dbReference type="SUPFAM" id="SSF46689">
    <property type="entry name" value="Homeodomain-like"/>
    <property type="match status" value="1"/>
</dbReference>
<sequence length="354" mass="38319">MLFVPLPFVVAVLLVVLLVQMIRRSDSNDRNPFFLALVSVYALQSVVIGVRWGYDVLEVLPVQAVLAVVIATLAWLSFDGLRSERPPAQRPWLLLHLLPTLVVIGLIAFWPAPISLVIILVFAGYGIALCRLAFAGPDALGSSRLDGVISSYRALQLTAFAVASSAVIDIVISWDFAQSDGSHSARIIAIGNVLALLVLGSAATIAGASRPEERDETTVEDTAPPVLPTAEDADIAAALDRLMQARELYRDADLNLNRLARKMSLPARQVSMAVNRVKAMSVSHYVNDYRVREACRLLADTDRAVTGIMFDAGFQTKSNFNREFLRVTGMSPKAWRARALAAGKSGAAIIRLAG</sequence>
<dbReference type="RefSeq" id="WP_105735821.1">
    <property type="nucleotide sequence ID" value="NZ_PVBT01000006.1"/>
</dbReference>
<keyword evidence="7" id="KW-1185">Reference proteome</keyword>
<protein>
    <submittedName>
        <fullName evidence="6">AraC family transcriptional regulator</fullName>
    </submittedName>
</protein>
<dbReference type="EMBL" id="PVBT01000006">
    <property type="protein sequence ID" value="PRD51031.1"/>
    <property type="molecule type" value="Genomic_DNA"/>
</dbReference>
<keyword evidence="3" id="KW-0804">Transcription</keyword>
<dbReference type="SMART" id="SM00342">
    <property type="entry name" value="HTH_ARAC"/>
    <property type="match status" value="1"/>
</dbReference>
<comment type="caution">
    <text evidence="6">The sequence shown here is derived from an EMBL/GenBank/DDBJ whole genome shotgun (WGS) entry which is preliminary data.</text>
</comment>
<feature type="transmembrane region" description="Helical" evidence="4">
    <location>
        <begin position="60"/>
        <end position="81"/>
    </location>
</feature>
<dbReference type="Pfam" id="PF12833">
    <property type="entry name" value="HTH_18"/>
    <property type="match status" value="1"/>
</dbReference>
<keyword evidence="2" id="KW-0238">DNA-binding</keyword>
<feature type="transmembrane region" description="Helical" evidence="4">
    <location>
        <begin position="6"/>
        <end position="22"/>
    </location>
</feature>
<organism evidence="6 7">
    <name type="scientific">Phyllobacterium myrsinacearum</name>
    <dbReference type="NCBI Taxonomy" id="28101"/>
    <lineage>
        <taxon>Bacteria</taxon>
        <taxon>Pseudomonadati</taxon>
        <taxon>Pseudomonadota</taxon>
        <taxon>Alphaproteobacteria</taxon>
        <taxon>Hyphomicrobiales</taxon>
        <taxon>Phyllobacteriaceae</taxon>
        <taxon>Phyllobacterium</taxon>
    </lineage>
</organism>
<name>A0A2S9JDR3_9HYPH</name>
<reference evidence="6 7" key="1">
    <citation type="submission" date="2018-02" db="EMBL/GenBank/DDBJ databases">
        <title>The draft genome of Phyllobacterium myrsinacearum DSM5892.</title>
        <authorList>
            <person name="Li L."/>
            <person name="Liu L."/>
            <person name="Zhang X."/>
            <person name="Wang T."/>
        </authorList>
    </citation>
    <scope>NUCLEOTIDE SEQUENCE [LARGE SCALE GENOMIC DNA]</scope>
    <source>
        <strain evidence="6 7">DSM 5892</strain>
    </source>
</reference>
<dbReference type="GO" id="GO:0043565">
    <property type="term" value="F:sequence-specific DNA binding"/>
    <property type="evidence" value="ECO:0007669"/>
    <property type="project" value="InterPro"/>
</dbReference>
<feature type="transmembrane region" description="Helical" evidence="4">
    <location>
        <begin position="34"/>
        <end position="54"/>
    </location>
</feature>